<dbReference type="EMBL" id="FXTN01000001">
    <property type="protein sequence ID" value="SMO33234.1"/>
    <property type="molecule type" value="Genomic_DNA"/>
</dbReference>
<dbReference type="RefSeq" id="WP_142526242.1">
    <property type="nucleotide sequence ID" value="NZ_CBCSJO010000002.1"/>
</dbReference>
<proteinExistence type="predicted"/>
<dbReference type="GO" id="GO:0004622">
    <property type="term" value="F:phosphatidylcholine lysophospholipase activity"/>
    <property type="evidence" value="ECO:0007669"/>
    <property type="project" value="TreeGrafter"/>
</dbReference>
<dbReference type="InterPro" id="IPR051532">
    <property type="entry name" value="Ester_Hydrolysis_Enzymes"/>
</dbReference>
<dbReference type="InterPro" id="IPR013830">
    <property type="entry name" value="SGNH_hydro"/>
</dbReference>
<dbReference type="Gene3D" id="3.40.50.1110">
    <property type="entry name" value="SGNH hydrolase"/>
    <property type="match status" value="1"/>
</dbReference>
<dbReference type="SUPFAM" id="SSF52266">
    <property type="entry name" value="SGNH hydrolase"/>
    <property type="match status" value="1"/>
</dbReference>
<accession>A0A521AEJ5</accession>
<dbReference type="PROSITE" id="PS01098">
    <property type="entry name" value="LIPASE_GDSL_SER"/>
    <property type="match status" value="1"/>
</dbReference>
<dbReference type="Proteomes" id="UP000320300">
    <property type="component" value="Unassembled WGS sequence"/>
</dbReference>
<evidence type="ECO:0000313" key="2">
    <source>
        <dbReference type="EMBL" id="SMO33234.1"/>
    </source>
</evidence>
<dbReference type="InterPro" id="IPR008265">
    <property type="entry name" value="Lipase_GDSL_AS"/>
</dbReference>
<evidence type="ECO:0000259" key="1">
    <source>
        <dbReference type="Pfam" id="PF13472"/>
    </source>
</evidence>
<dbReference type="GO" id="GO:0006629">
    <property type="term" value="P:lipid metabolic process"/>
    <property type="evidence" value="ECO:0007669"/>
    <property type="project" value="InterPro"/>
</dbReference>
<gene>
    <name evidence="2" type="ORF">SAMN06265348_101110</name>
</gene>
<feature type="domain" description="SGNH hydrolase-type esterase" evidence="1">
    <location>
        <begin position="6"/>
        <end position="170"/>
    </location>
</feature>
<dbReference type="InterPro" id="IPR036514">
    <property type="entry name" value="SGNH_hydro_sf"/>
</dbReference>
<dbReference type="Pfam" id="PF13472">
    <property type="entry name" value="Lipase_GDSL_2"/>
    <property type="match status" value="1"/>
</dbReference>
<organism evidence="2 3">
    <name type="scientific">Pedobacter westerhofensis</name>
    <dbReference type="NCBI Taxonomy" id="425512"/>
    <lineage>
        <taxon>Bacteria</taxon>
        <taxon>Pseudomonadati</taxon>
        <taxon>Bacteroidota</taxon>
        <taxon>Sphingobacteriia</taxon>
        <taxon>Sphingobacteriales</taxon>
        <taxon>Sphingobacteriaceae</taxon>
        <taxon>Pedobacter</taxon>
    </lineage>
</organism>
<reference evidence="2 3" key="1">
    <citation type="submission" date="2017-05" db="EMBL/GenBank/DDBJ databases">
        <authorList>
            <person name="Varghese N."/>
            <person name="Submissions S."/>
        </authorList>
    </citation>
    <scope>NUCLEOTIDE SEQUENCE [LARGE SCALE GENOMIC DNA]</scope>
    <source>
        <strain evidence="2 3">DSM 19036</strain>
    </source>
</reference>
<sequence length="184" mass="20117">MKRIVFFGDSLTAGYGLHRPDEQSFPALIQRELDAAGLDYLSVNAGVSGDTSASGLSRLTYWLSQPVDVFVLELGANDLLRGLAPAGTKRNLQAIIDMVKGRFPSVKLLLLGMQLPLWVPGQRAAEFRQLYQDLANKNKIPLLPFLLDGVAGIKHLNMHDGVHPLAEGYHIIAAGVWPVLRPLL</sequence>
<dbReference type="AlphaFoldDB" id="A0A521AEJ5"/>
<dbReference type="PANTHER" id="PTHR30383:SF5">
    <property type="entry name" value="SGNH HYDROLASE-TYPE ESTERASE DOMAIN-CONTAINING PROTEIN"/>
    <property type="match status" value="1"/>
</dbReference>
<dbReference type="OrthoDB" id="9786188at2"/>
<evidence type="ECO:0000313" key="3">
    <source>
        <dbReference type="Proteomes" id="UP000320300"/>
    </source>
</evidence>
<dbReference type="CDD" id="cd01822">
    <property type="entry name" value="Lysophospholipase_L1_like"/>
    <property type="match status" value="1"/>
</dbReference>
<dbReference type="PANTHER" id="PTHR30383">
    <property type="entry name" value="THIOESTERASE 1/PROTEASE 1/LYSOPHOSPHOLIPASE L1"/>
    <property type="match status" value="1"/>
</dbReference>
<protein>
    <submittedName>
        <fullName evidence="2">Acyl-CoA thioesterase-1</fullName>
    </submittedName>
</protein>
<name>A0A521AEJ5_9SPHI</name>
<keyword evidence="3" id="KW-1185">Reference proteome</keyword>